<dbReference type="InterPro" id="IPR052358">
    <property type="entry name" value="Aro_Compnd_Degr_Hydrolases"/>
</dbReference>
<comment type="caution">
    <text evidence="2">The sequence shown here is derived from an EMBL/GenBank/DDBJ whole genome shotgun (WGS) entry which is preliminary data.</text>
</comment>
<dbReference type="EMBL" id="AMGV01000003">
    <property type="protein sequence ID" value="KEF58947.1"/>
    <property type="molecule type" value="Genomic_DNA"/>
</dbReference>
<accession>A0A072PGR2</accession>
<dbReference type="AlphaFoldDB" id="A0A072PGR2"/>
<evidence type="ECO:0000259" key="1">
    <source>
        <dbReference type="Pfam" id="PF04909"/>
    </source>
</evidence>
<dbReference type="VEuPathDB" id="FungiDB:A1O9_03790"/>
<dbReference type="HOGENOM" id="CLU_064039_0_0_1"/>
<dbReference type="Pfam" id="PF04909">
    <property type="entry name" value="Amidohydro_2"/>
    <property type="match status" value="1"/>
</dbReference>
<reference evidence="2 3" key="1">
    <citation type="submission" date="2013-03" db="EMBL/GenBank/DDBJ databases">
        <title>The Genome Sequence of Exophiala aquamarina CBS 119918.</title>
        <authorList>
            <consortium name="The Broad Institute Genomics Platform"/>
            <person name="Cuomo C."/>
            <person name="de Hoog S."/>
            <person name="Gorbushina A."/>
            <person name="Walker B."/>
            <person name="Young S.K."/>
            <person name="Zeng Q."/>
            <person name="Gargeya S."/>
            <person name="Fitzgerald M."/>
            <person name="Haas B."/>
            <person name="Abouelleil A."/>
            <person name="Allen A.W."/>
            <person name="Alvarado L."/>
            <person name="Arachchi H.M."/>
            <person name="Berlin A.M."/>
            <person name="Chapman S.B."/>
            <person name="Gainer-Dewar J."/>
            <person name="Goldberg J."/>
            <person name="Griggs A."/>
            <person name="Gujja S."/>
            <person name="Hansen M."/>
            <person name="Howarth C."/>
            <person name="Imamovic A."/>
            <person name="Ireland A."/>
            <person name="Larimer J."/>
            <person name="McCowan C."/>
            <person name="Murphy C."/>
            <person name="Pearson M."/>
            <person name="Poon T.W."/>
            <person name="Priest M."/>
            <person name="Roberts A."/>
            <person name="Saif S."/>
            <person name="Shea T."/>
            <person name="Sisk P."/>
            <person name="Sykes S."/>
            <person name="Wortman J."/>
            <person name="Nusbaum C."/>
            <person name="Birren B."/>
        </authorList>
    </citation>
    <scope>NUCLEOTIDE SEQUENCE [LARGE SCALE GENOMIC DNA]</scope>
    <source>
        <strain evidence="2 3">CBS 119918</strain>
    </source>
</reference>
<evidence type="ECO:0000313" key="2">
    <source>
        <dbReference type="EMBL" id="KEF58947.1"/>
    </source>
</evidence>
<name>A0A072PGR2_9EURO</name>
<keyword evidence="3" id="KW-1185">Reference proteome</keyword>
<dbReference type="RefSeq" id="XP_013261537.1">
    <property type="nucleotide sequence ID" value="XM_013406083.1"/>
</dbReference>
<organism evidence="2 3">
    <name type="scientific">Exophiala aquamarina CBS 119918</name>
    <dbReference type="NCBI Taxonomy" id="1182545"/>
    <lineage>
        <taxon>Eukaryota</taxon>
        <taxon>Fungi</taxon>
        <taxon>Dikarya</taxon>
        <taxon>Ascomycota</taxon>
        <taxon>Pezizomycotina</taxon>
        <taxon>Eurotiomycetes</taxon>
        <taxon>Chaetothyriomycetidae</taxon>
        <taxon>Chaetothyriales</taxon>
        <taxon>Herpotrichiellaceae</taxon>
        <taxon>Exophiala</taxon>
    </lineage>
</organism>
<dbReference type="InterPro" id="IPR006680">
    <property type="entry name" value="Amidohydro-rel"/>
</dbReference>
<dbReference type="OrthoDB" id="2135488at2759"/>
<dbReference type="Proteomes" id="UP000027920">
    <property type="component" value="Unassembled WGS sequence"/>
</dbReference>
<dbReference type="Gene3D" id="3.20.20.140">
    <property type="entry name" value="Metal-dependent hydrolases"/>
    <property type="match status" value="1"/>
</dbReference>
<dbReference type="GO" id="GO:0016787">
    <property type="term" value="F:hydrolase activity"/>
    <property type="evidence" value="ECO:0007669"/>
    <property type="project" value="InterPro"/>
</dbReference>
<sequence length="327" mass="37367">MFARQAARSCRYADFRTNSLVSDVAQFSTSQNFRIKQSPLSRPLPKGTWDSHMHVVDPEVFPLDASAQYIPHPHTLADAKAFYFQFGIKNMVFVQPSIYANDNSCMLTALKEVNPKQGRAVVSLDPATVDQDTLREWHSIGVRGVRLNIVSVGRELSDTELRAELESYASILKPRNWVLQLYIPMRLTTPLAKIVPDLGLKVCIDHFGWPSQLELHDPSRANDPYSLAGFGSLVQLLQDDTWVKLSAPYRLSKDPEMRDLDPIGRELIRKAPNRVVYSTDWPHTRFDNIDSGLFIEKCYEWCGGDTYLIERLFRKNAEELWDANHVE</sequence>
<dbReference type="PANTHER" id="PTHR35563:SF2">
    <property type="entry name" value="BARREL METAL-DEPENDENT HYDROLASE, PUTATIVE (AFU_ORTHOLOGUE AFUA_1G16240)-RELATED"/>
    <property type="match status" value="1"/>
</dbReference>
<dbReference type="SUPFAM" id="SSF51556">
    <property type="entry name" value="Metallo-dependent hydrolases"/>
    <property type="match status" value="1"/>
</dbReference>
<feature type="domain" description="Amidohydrolase-related" evidence="1">
    <location>
        <begin position="50"/>
        <end position="322"/>
    </location>
</feature>
<dbReference type="PANTHER" id="PTHR35563">
    <property type="entry name" value="BARREL METAL-DEPENDENT HYDROLASE, PUTATIVE (AFU_ORTHOLOGUE AFUA_1G16240)-RELATED"/>
    <property type="match status" value="1"/>
</dbReference>
<evidence type="ECO:0000313" key="3">
    <source>
        <dbReference type="Proteomes" id="UP000027920"/>
    </source>
</evidence>
<dbReference type="InterPro" id="IPR032466">
    <property type="entry name" value="Metal_Hydrolase"/>
</dbReference>
<proteinExistence type="predicted"/>
<gene>
    <name evidence="2" type="ORF">A1O9_03790</name>
</gene>
<dbReference type="GeneID" id="25278724"/>
<protein>
    <recommendedName>
        <fullName evidence="1">Amidohydrolase-related domain-containing protein</fullName>
    </recommendedName>
</protein>